<evidence type="ECO:0000313" key="1">
    <source>
        <dbReference type="EMBL" id="CUQ08984.1"/>
    </source>
</evidence>
<proteinExistence type="predicted"/>
<evidence type="ECO:0000313" key="7">
    <source>
        <dbReference type="EMBL" id="RHD88968.1"/>
    </source>
</evidence>
<evidence type="ECO:0000313" key="8">
    <source>
        <dbReference type="EMBL" id="RHL60633.1"/>
    </source>
</evidence>
<evidence type="ECO:0000313" key="3">
    <source>
        <dbReference type="EMBL" id="KAB4454804.1"/>
    </source>
</evidence>
<dbReference type="EMBL" id="WCRY01000002">
    <property type="protein sequence ID" value="KAB4487048.1"/>
    <property type="molecule type" value="Genomic_DNA"/>
</dbReference>
<evidence type="ECO:0000313" key="16">
    <source>
        <dbReference type="Proteomes" id="UP000488521"/>
    </source>
</evidence>
<dbReference type="Proteomes" id="UP000436858">
    <property type="component" value="Unassembled WGS sequence"/>
</dbReference>
<dbReference type="Proteomes" id="UP000283616">
    <property type="component" value="Unassembled WGS sequence"/>
</dbReference>
<reference evidence="1 9" key="1">
    <citation type="submission" date="2015-09" db="EMBL/GenBank/DDBJ databases">
        <authorList>
            <consortium name="Pathogen Informatics"/>
        </authorList>
    </citation>
    <scope>NUCLEOTIDE SEQUENCE [LARGE SCALE GENOMIC DNA]</scope>
    <source>
        <strain evidence="1 9">2789STDY5834899</strain>
    </source>
</reference>
<dbReference type="Proteomes" id="UP000488521">
    <property type="component" value="Unassembled WGS sequence"/>
</dbReference>
<dbReference type="KEGG" id="btho:Btheta7330_03352"/>
<dbReference type="EMBL" id="WCRS01000005">
    <property type="protein sequence ID" value="KAB4474851.1"/>
    <property type="molecule type" value="Genomic_DNA"/>
</dbReference>
<dbReference type="Proteomes" id="UP000284785">
    <property type="component" value="Unassembled WGS sequence"/>
</dbReference>
<dbReference type="RefSeq" id="WP_008760356.1">
    <property type="nucleotide sequence ID" value="NZ_BAABXH010000002.1"/>
</dbReference>
<dbReference type="PATRIC" id="fig|818.23.peg.3450"/>
<evidence type="ECO:0000313" key="9">
    <source>
        <dbReference type="Proteomes" id="UP000095576"/>
    </source>
</evidence>
<dbReference type="EMBL" id="QROV01000008">
    <property type="protein sequence ID" value="RHL60633.1"/>
    <property type="molecule type" value="Genomic_DNA"/>
</dbReference>
<protein>
    <submittedName>
        <fullName evidence="6">Uncharacterized protein</fullName>
    </submittedName>
</protein>
<evidence type="ECO:0000313" key="10">
    <source>
        <dbReference type="Proteomes" id="UP000283616"/>
    </source>
</evidence>
<dbReference type="EMBL" id="WCSB01000002">
    <property type="protein sequence ID" value="KAB4454804.1"/>
    <property type="molecule type" value="Genomic_DNA"/>
</dbReference>
<dbReference type="EMBL" id="WCSY01000015">
    <property type="protein sequence ID" value="KAB4310399.1"/>
    <property type="molecule type" value="Genomic_DNA"/>
</dbReference>
<dbReference type="AlphaFoldDB" id="A0A0P0FGF9"/>
<evidence type="ECO:0000313" key="12">
    <source>
        <dbReference type="Proteomes" id="UP000436825"/>
    </source>
</evidence>
<accession>A0A0P0FGF9</accession>
<name>A0A0P0FGF9_BACT4</name>
<evidence type="ECO:0000313" key="2">
    <source>
        <dbReference type="EMBL" id="KAB4310399.1"/>
    </source>
</evidence>
<dbReference type="GeneID" id="85230845"/>
<reference evidence="10 11" key="2">
    <citation type="submission" date="2018-08" db="EMBL/GenBank/DDBJ databases">
        <title>A genome reference for cultivated species of the human gut microbiota.</title>
        <authorList>
            <person name="Zou Y."/>
            <person name="Xue W."/>
            <person name="Luo G."/>
        </authorList>
    </citation>
    <scope>NUCLEOTIDE SEQUENCE [LARGE SCALE GENOMIC DNA]</scope>
    <source>
        <strain evidence="8 10">AF37-12</strain>
        <strain evidence="7 11">AM30-26</strain>
    </source>
</reference>
<dbReference type="OMA" id="RYYVYTL"/>
<dbReference type="Proteomes" id="UP000095576">
    <property type="component" value="Unassembled WGS sequence"/>
</dbReference>
<evidence type="ECO:0000313" key="13">
    <source>
        <dbReference type="Proteomes" id="UP000436858"/>
    </source>
</evidence>
<organism evidence="6 13">
    <name type="scientific">Bacteroides thetaiotaomicron</name>
    <dbReference type="NCBI Taxonomy" id="818"/>
    <lineage>
        <taxon>Bacteria</taxon>
        <taxon>Pseudomonadati</taxon>
        <taxon>Bacteroidota</taxon>
        <taxon>Bacteroidia</taxon>
        <taxon>Bacteroidales</taxon>
        <taxon>Bacteroidaceae</taxon>
        <taxon>Bacteroides</taxon>
    </lineage>
</organism>
<dbReference type="EMBL" id="QSJP01000006">
    <property type="protein sequence ID" value="RHD88968.1"/>
    <property type="molecule type" value="Genomic_DNA"/>
</dbReference>
<dbReference type="Proteomes" id="UP000440614">
    <property type="component" value="Unassembled WGS sequence"/>
</dbReference>
<accession>C6IQR8</accession>
<dbReference type="Proteomes" id="UP000436825">
    <property type="component" value="Unassembled WGS sequence"/>
</dbReference>
<dbReference type="Proteomes" id="UP000460317">
    <property type="component" value="Unassembled WGS sequence"/>
</dbReference>
<dbReference type="EMBL" id="CZAP01000022">
    <property type="protein sequence ID" value="CUQ08984.1"/>
    <property type="molecule type" value="Genomic_DNA"/>
</dbReference>
<reference evidence="12 13" key="3">
    <citation type="journal article" date="2019" name="Nat. Med.">
        <title>A library of human gut bacterial isolates paired with longitudinal multiomics data enables mechanistic microbiome research.</title>
        <authorList>
            <person name="Poyet M."/>
            <person name="Groussin M."/>
            <person name="Gibbons S.M."/>
            <person name="Avila-Pacheco J."/>
            <person name="Jiang X."/>
            <person name="Kearney S.M."/>
            <person name="Perrotta A.R."/>
            <person name="Berdy B."/>
            <person name="Zhao S."/>
            <person name="Lieberman T.D."/>
            <person name="Swanson P.K."/>
            <person name="Smith M."/>
            <person name="Roesemann S."/>
            <person name="Alexander J.E."/>
            <person name="Rich S.A."/>
            <person name="Livny J."/>
            <person name="Vlamakis H."/>
            <person name="Clish C."/>
            <person name="Bullock K."/>
            <person name="Deik A."/>
            <person name="Scott J."/>
            <person name="Pierce K.A."/>
            <person name="Xavier R.J."/>
            <person name="Alm E.J."/>
        </authorList>
    </citation>
    <scope>NUCLEOTIDE SEQUENCE [LARGE SCALE GENOMIC DNA]</scope>
    <source>
        <strain evidence="5 16">BIOML-A156</strain>
        <strain evidence="4 12">BIOML-A160</strain>
        <strain evidence="6 13">BIOML-A162</strain>
        <strain evidence="3 15">BIOML-A165</strain>
        <strain evidence="2 14">BIOML-A188</strain>
    </source>
</reference>
<gene>
    <name evidence="8" type="ORF">DW011_09330</name>
    <name evidence="7" type="ORF">DW780_09535</name>
    <name evidence="1" type="ORF">ERS852511_04287</name>
    <name evidence="5" type="ORF">GAN59_10860</name>
    <name evidence="4" type="ORF">GAN75_01760</name>
    <name evidence="6" type="ORF">GAN91_03325</name>
    <name evidence="3" type="ORF">GAN93_03860</name>
    <name evidence="2" type="ORF">GAO51_16260</name>
</gene>
<sequence length="146" mass="16831">MAKYIFCILFGIFLIWGCNLVPDKELQEFRTEAGTTTIQSHNKSQSYRSKAVVKQSGKENNSFQEGKYDGKYDCNIADGILGNSLLSRTTSLSKILRFNVSSVTIRILSSLKYQFPKEKWTGLPYYTNLTKFSYRYYVYTLGRILI</sequence>
<evidence type="ECO:0000313" key="6">
    <source>
        <dbReference type="EMBL" id="KAB4487048.1"/>
    </source>
</evidence>
<evidence type="ECO:0000313" key="15">
    <source>
        <dbReference type="Proteomes" id="UP000460317"/>
    </source>
</evidence>
<evidence type="ECO:0000313" key="5">
    <source>
        <dbReference type="EMBL" id="KAB4474851.1"/>
    </source>
</evidence>
<dbReference type="EMBL" id="WCRW01000001">
    <property type="protein sequence ID" value="KAB4458795.1"/>
    <property type="molecule type" value="Genomic_DNA"/>
</dbReference>
<evidence type="ECO:0000313" key="11">
    <source>
        <dbReference type="Proteomes" id="UP000284785"/>
    </source>
</evidence>
<evidence type="ECO:0000313" key="14">
    <source>
        <dbReference type="Proteomes" id="UP000440614"/>
    </source>
</evidence>
<evidence type="ECO:0000313" key="4">
    <source>
        <dbReference type="EMBL" id="KAB4458795.1"/>
    </source>
</evidence>